<evidence type="ECO:0000256" key="1">
    <source>
        <dbReference type="ARBA" id="ARBA00004613"/>
    </source>
</evidence>
<evidence type="ECO:0000313" key="9">
    <source>
        <dbReference type="Proteomes" id="UP000636755"/>
    </source>
</evidence>
<keyword evidence="6" id="KW-0732">Signal</keyword>
<evidence type="ECO:0000256" key="6">
    <source>
        <dbReference type="SAM" id="SignalP"/>
    </source>
</evidence>
<evidence type="ECO:0000256" key="3">
    <source>
        <dbReference type="ARBA" id="ARBA00022737"/>
    </source>
</evidence>
<dbReference type="Proteomes" id="UP000636755">
    <property type="component" value="Unassembled WGS sequence"/>
</dbReference>
<feature type="chain" id="PRO_5045440425" description="Cohesin domain-containing protein" evidence="6">
    <location>
        <begin position="24"/>
        <end position="240"/>
    </location>
</feature>
<feature type="signal peptide" evidence="6">
    <location>
        <begin position="1"/>
        <end position="23"/>
    </location>
</feature>
<organism evidence="8 9">
    <name type="scientific">Ruminococcus intestinalis</name>
    <dbReference type="NCBI Taxonomy" id="2763066"/>
    <lineage>
        <taxon>Bacteria</taxon>
        <taxon>Bacillati</taxon>
        <taxon>Bacillota</taxon>
        <taxon>Clostridia</taxon>
        <taxon>Eubacteriales</taxon>
        <taxon>Oscillospiraceae</taxon>
        <taxon>Ruminococcus</taxon>
    </lineage>
</organism>
<evidence type="ECO:0000256" key="2">
    <source>
        <dbReference type="ARBA" id="ARBA00022525"/>
    </source>
</evidence>
<dbReference type="SUPFAM" id="SSF49384">
    <property type="entry name" value="Carbohydrate-binding domain"/>
    <property type="match status" value="1"/>
</dbReference>
<keyword evidence="3" id="KW-0677">Repeat</keyword>
<feature type="domain" description="Cohesin" evidence="7">
    <location>
        <begin position="39"/>
        <end position="152"/>
    </location>
</feature>
<dbReference type="Pfam" id="PF00963">
    <property type="entry name" value="Cohesin"/>
    <property type="match status" value="1"/>
</dbReference>
<dbReference type="Gene3D" id="2.60.40.680">
    <property type="match status" value="1"/>
</dbReference>
<comment type="caution">
    <text evidence="8">The sequence shown here is derived from an EMBL/GenBank/DDBJ whole genome shotgun (WGS) entry which is preliminary data.</text>
</comment>
<dbReference type="CDD" id="cd08547">
    <property type="entry name" value="Type_II_cohesin"/>
    <property type="match status" value="1"/>
</dbReference>
<feature type="compositionally biased region" description="Basic and acidic residues" evidence="4">
    <location>
        <begin position="156"/>
        <end position="175"/>
    </location>
</feature>
<protein>
    <recommendedName>
        <fullName evidence="7">Cohesin domain-containing protein</fullName>
    </recommendedName>
</protein>
<reference evidence="8 9" key="1">
    <citation type="submission" date="2020-08" db="EMBL/GenBank/DDBJ databases">
        <title>Genome public.</title>
        <authorList>
            <person name="Liu C."/>
            <person name="Sun Q."/>
        </authorList>
    </citation>
    <scope>NUCLEOTIDE SEQUENCE [LARGE SCALE GENOMIC DNA]</scope>
    <source>
        <strain evidence="8 9">NSJ-71</strain>
    </source>
</reference>
<dbReference type="RefSeq" id="WP_186935061.1">
    <property type="nucleotide sequence ID" value="NZ_JACOPS010000002.1"/>
</dbReference>
<dbReference type="InterPro" id="IPR002102">
    <property type="entry name" value="Cohesin_dom"/>
</dbReference>
<gene>
    <name evidence="8" type="ORF">H8R91_04500</name>
</gene>
<proteinExistence type="predicted"/>
<evidence type="ECO:0000313" key="8">
    <source>
        <dbReference type="EMBL" id="MBC5727792.1"/>
    </source>
</evidence>
<name>A0ABR7HJY0_9FIRM</name>
<sequence length="240" mass="26506">MKRFVLLMFTVLFIIFSAVSVFAADTNGVTFKTEDINCDKGRIFKVDVKAKSSEKISAVLLKFTYDRNIIEYRSISTDSDSLAYAYDNGSTLNVSYLCKDGKNIDNDTVILTLEFKATAEGQSNLQYTAYDCVNSSAESVEISQCSSGKVSVTKQGSEKSNDNEKSDTTEYKSENNESTGNSEKSSIDELGSLNGKFSDNTVFMLIVGVICGLAVGVLCFMLYLSVIKRKNKAKEEKDRH</sequence>
<dbReference type="InterPro" id="IPR008965">
    <property type="entry name" value="CBM2/CBM3_carb-bd_dom_sf"/>
</dbReference>
<comment type="subcellular location">
    <subcellularLocation>
        <location evidence="1">Secreted</location>
    </subcellularLocation>
</comment>
<evidence type="ECO:0000259" key="7">
    <source>
        <dbReference type="Pfam" id="PF00963"/>
    </source>
</evidence>
<dbReference type="EMBL" id="JACOPS010000002">
    <property type="protein sequence ID" value="MBC5727792.1"/>
    <property type="molecule type" value="Genomic_DNA"/>
</dbReference>
<feature type="region of interest" description="Disordered" evidence="4">
    <location>
        <begin position="152"/>
        <end position="186"/>
    </location>
</feature>
<keyword evidence="2" id="KW-0964">Secreted</keyword>
<keyword evidence="9" id="KW-1185">Reference proteome</keyword>
<feature type="transmembrane region" description="Helical" evidence="5">
    <location>
        <begin position="202"/>
        <end position="224"/>
    </location>
</feature>
<keyword evidence="5" id="KW-0472">Membrane</keyword>
<keyword evidence="5" id="KW-0812">Transmembrane</keyword>
<evidence type="ECO:0000256" key="4">
    <source>
        <dbReference type="SAM" id="MobiDB-lite"/>
    </source>
</evidence>
<keyword evidence="5" id="KW-1133">Transmembrane helix</keyword>
<evidence type="ECO:0000256" key="5">
    <source>
        <dbReference type="SAM" id="Phobius"/>
    </source>
</evidence>
<accession>A0ABR7HJY0</accession>